<gene>
    <name evidence="2" type="ORF">LFA_1684</name>
</gene>
<dbReference type="KEGG" id="lfa:LFA_1684"/>
<organism evidence="2 3">
    <name type="scientific">Legionella fallonii LLAP-10</name>
    <dbReference type="NCBI Taxonomy" id="1212491"/>
    <lineage>
        <taxon>Bacteria</taxon>
        <taxon>Pseudomonadati</taxon>
        <taxon>Pseudomonadota</taxon>
        <taxon>Gammaproteobacteria</taxon>
        <taxon>Legionellales</taxon>
        <taxon>Legionellaceae</taxon>
        <taxon>Legionella</taxon>
    </lineage>
</organism>
<name>A0A098G520_9GAMM</name>
<dbReference type="Proteomes" id="UP000032430">
    <property type="component" value="Chromosome I"/>
</dbReference>
<feature type="domain" description="Protein glutaminase" evidence="1">
    <location>
        <begin position="85"/>
        <end position="195"/>
    </location>
</feature>
<protein>
    <recommendedName>
        <fullName evidence="1">Protein glutaminase domain-containing protein</fullName>
    </recommendedName>
</protein>
<proteinExistence type="predicted"/>
<dbReference type="RefSeq" id="WP_045095652.1">
    <property type="nucleotide sequence ID" value="NZ_LN614827.1"/>
</dbReference>
<keyword evidence="3" id="KW-1185">Reference proteome</keyword>
<evidence type="ECO:0000313" key="3">
    <source>
        <dbReference type="Proteomes" id="UP000032430"/>
    </source>
</evidence>
<dbReference type="AlphaFoldDB" id="A0A098G520"/>
<dbReference type="InterPro" id="IPR041325">
    <property type="entry name" value="Gln_deamidase_2"/>
</dbReference>
<reference evidence="3" key="1">
    <citation type="submission" date="2014-09" db="EMBL/GenBank/DDBJ databases">
        <authorList>
            <person name="Gomez-Valero L."/>
        </authorList>
    </citation>
    <scope>NUCLEOTIDE SEQUENCE [LARGE SCALE GENOMIC DNA]</scope>
    <source>
        <strain evidence="3">ATCC700992</strain>
    </source>
</reference>
<dbReference type="Pfam" id="PF18626">
    <property type="entry name" value="Gln_deamidase_2"/>
    <property type="match status" value="1"/>
</dbReference>
<evidence type="ECO:0000313" key="2">
    <source>
        <dbReference type="EMBL" id="CEG57089.1"/>
    </source>
</evidence>
<sequence>MKKLVFNLILIGLFAFCSTSYSVISQKRFPNETFQQALNRIKEHNEKNKKRTFYLKDTPERTKVPISQIDFSSAPEVSTHEELLRMFYLIRDSRFLYLEDNPDFSRRISWLFPDDGCFARAALAGMKLNENQLIRPAKIFTFGNLAVQTPYSSEGAVYWWYHVAEIVRYMDSYYVLDPALDSHEPLLVDDWFHMMGKDPDLEGVVCNVYTYGPFDDCLKATTDSDKSAQSDQLVYLQYEWERMGELGFDPVLVLGENPPWL</sequence>
<evidence type="ECO:0000259" key="1">
    <source>
        <dbReference type="Pfam" id="PF18626"/>
    </source>
</evidence>
<accession>A0A098G520</accession>
<dbReference type="HOGENOM" id="CLU_1014871_0_0_6"/>
<dbReference type="Gene3D" id="3.10.620.30">
    <property type="match status" value="1"/>
</dbReference>
<dbReference type="OrthoDB" id="5645720at2"/>
<dbReference type="EMBL" id="LN614827">
    <property type="protein sequence ID" value="CEG57089.1"/>
    <property type="molecule type" value="Genomic_DNA"/>
</dbReference>